<evidence type="ECO:0008006" key="4">
    <source>
        <dbReference type="Google" id="ProtNLM"/>
    </source>
</evidence>
<keyword evidence="1" id="KW-1133">Transmembrane helix</keyword>
<gene>
    <name evidence="2" type="ORF">NECAME_06069</name>
</gene>
<dbReference type="AlphaFoldDB" id="W2TYG5"/>
<evidence type="ECO:0000313" key="2">
    <source>
        <dbReference type="EMBL" id="ETN86096.1"/>
    </source>
</evidence>
<keyword evidence="1" id="KW-0472">Membrane</keyword>
<reference evidence="3" key="1">
    <citation type="journal article" date="2014" name="Nat. Genet.">
        <title>Genome of the human hookworm Necator americanus.</title>
        <authorList>
            <person name="Tang Y.T."/>
            <person name="Gao X."/>
            <person name="Rosa B.A."/>
            <person name="Abubucker S."/>
            <person name="Hallsworth-Pepin K."/>
            <person name="Martin J."/>
            <person name="Tyagi R."/>
            <person name="Heizer E."/>
            <person name="Zhang X."/>
            <person name="Bhonagiri-Palsikar V."/>
            <person name="Minx P."/>
            <person name="Warren W.C."/>
            <person name="Wang Q."/>
            <person name="Zhan B."/>
            <person name="Hotez P.J."/>
            <person name="Sternberg P.W."/>
            <person name="Dougall A."/>
            <person name="Gaze S.T."/>
            <person name="Mulvenna J."/>
            <person name="Sotillo J."/>
            <person name="Ranganathan S."/>
            <person name="Rabelo E.M."/>
            <person name="Wilson R.K."/>
            <person name="Felgner P.L."/>
            <person name="Bethony J."/>
            <person name="Hawdon J.M."/>
            <person name="Gasser R.B."/>
            <person name="Loukas A."/>
            <person name="Mitreva M."/>
        </authorList>
    </citation>
    <scope>NUCLEOTIDE SEQUENCE [LARGE SCALE GENOMIC DNA]</scope>
</reference>
<dbReference type="Proteomes" id="UP000053676">
    <property type="component" value="Unassembled WGS sequence"/>
</dbReference>
<name>W2TYG5_NECAM</name>
<dbReference type="KEGG" id="nai:NECAME_06069"/>
<accession>W2TYG5</accession>
<keyword evidence="3" id="KW-1185">Reference proteome</keyword>
<proteinExistence type="predicted"/>
<evidence type="ECO:0000313" key="3">
    <source>
        <dbReference type="Proteomes" id="UP000053676"/>
    </source>
</evidence>
<feature type="non-terminal residue" evidence="2">
    <location>
        <position position="167"/>
    </location>
</feature>
<organism evidence="2 3">
    <name type="scientific">Necator americanus</name>
    <name type="common">Human hookworm</name>
    <dbReference type="NCBI Taxonomy" id="51031"/>
    <lineage>
        <taxon>Eukaryota</taxon>
        <taxon>Metazoa</taxon>
        <taxon>Ecdysozoa</taxon>
        <taxon>Nematoda</taxon>
        <taxon>Chromadorea</taxon>
        <taxon>Rhabditida</taxon>
        <taxon>Rhabditina</taxon>
        <taxon>Rhabditomorpha</taxon>
        <taxon>Strongyloidea</taxon>
        <taxon>Ancylostomatidae</taxon>
        <taxon>Bunostominae</taxon>
        <taxon>Necator</taxon>
    </lineage>
</organism>
<feature type="transmembrane region" description="Helical" evidence="1">
    <location>
        <begin position="127"/>
        <end position="145"/>
    </location>
</feature>
<keyword evidence="1" id="KW-0812">Transmembrane</keyword>
<evidence type="ECO:0000256" key="1">
    <source>
        <dbReference type="SAM" id="Phobius"/>
    </source>
</evidence>
<dbReference type="EMBL" id="KI657604">
    <property type="protein sequence ID" value="ETN86096.1"/>
    <property type="molecule type" value="Genomic_DNA"/>
</dbReference>
<sequence>MSPNFLSKTNPQARKCGQEEEQKVANVVVSVSRNADRSGLRMRHLTLWLATPLCLLAVNNASDEEYCTTCKEMMADCEQIFDDDFSSVTEDELTSTTSSLCGKYYIGFEEVICRILCQVRGCWSCASVFHSLIFFLLFFHFHLHISMLHTQKRNSFLNFTEVTDAYL</sequence>
<protein>
    <recommendedName>
        <fullName evidence="4">Saposin B-type domain-containing protein</fullName>
    </recommendedName>
</protein>